<name>A0ACB7Y570_9ERIC</name>
<gene>
    <name evidence="1" type="ORF">Vadar_033605</name>
</gene>
<reference evidence="1 2" key="1">
    <citation type="journal article" date="2021" name="Hortic Res">
        <title>High-quality reference genome and annotation aids understanding of berry development for evergreen blueberry (Vaccinium darrowii).</title>
        <authorList>
            <person name="Yu J."/>
            <person name="Hulse-Kemp A.M."/>
            <person name="Babiker E."/>
            <person name="Staton M."/>
        </authorList>
    </citation>
    <scope>NUCLEOTIDE SEQUENCE [LARGE SCALE GENOMIC DNA]</scope>
    <source>
        <strain evidence="2">cv. NJ 8807/NJ 8810</strain>
        <tissue evidence="1">Young leaf</tissue>
    </source>
</reference>
<dbReference type="EMBL" id="CM037155">
    <property type="protein sequence ID" value="KAH7848080.1"/>
    <property type="molecule type" value="Genomic_DNA"/>
</dbReference>
<accession>A0ACB7Y570</accession>
<evidence type="ECO:0000313" key="2">
    <source>
        <dbReference type="Proteomes" id="UP000828048"/>
    </source>
</evidence>
<organism evidence="1 2">
    <name type="scientific">Vaccinium darrowii</name>
    <dbReference type="NCBI Taxonomy" id="229202"/>
    <lineage>
        <taxon>Eukaryota</taxon>
        <taxon>Viridiplantae</taxon>
        <taxon>Streptophyta</taxon>
        <taxon>Embryophyta</taxon>
        <taxon>Tracheophyta</taxon>
        <taxon>Spermatophyta</taxon>
        <taxon>Magnoliopsida</taxon>
        <taxon>eudicotyledons</taxon>
        <taxon>Gunneridae</taxon>
        <taxon>Pentapetalae</taxon>
        <taxon>asterids</taxon>
        <taxon>Ericales</taxon>
        <taxon>Ericaceae</taxon>
        <taxon>Vaccinioideae</taxon>
        <taxon>Vaccinieae</taxon>
        <taxon>Vaccinium</taxon>
    </lineage>
</organism>
<dbReference type="Proteomes" id="UP000828048">
    <property type="component" value="Chromosome 5"/>
</dbReference>
<protein>
    <submittedName>
        <fullName evidence="1">Uncharacterized protein</fullName>
    </submittedName>
</protein>
<comment type="caution">
    <text evidence="1">The sequence shown here is derived from an EMBL/GenBank/DDBJ whole genome shotgun (WGS) entry which is preliminary data.</text>
</comment>
<sequence length="668" mass="76538">MDDLLRQGEELILNYMVKCIKDAKIDIFLVTPNSTVDGLEDMDIGNWEWDCGTFLESGITLEDYDTAEGLGGTIDWGGGGGGSDDSNSDGNYEHFSNSDYDMSEEDDILYSQNVDRNTEWMRKKKGPPQSNNDDGHEYEEGDEGDILDSDSGGGFNSLDEEEEEGCEQTLKKSIVFRPLRGITPTLKVSELMEKCREQLKCRVSQSPCYRAKHKILRKIEGSEEEQHAKLWDYSEKILRNNPDTSVYIQLKSDEDGMPTNTFQRFYICWEALKWGFIEVVEIENTSTWTSFLIHLIKDIEIANAPTWTIIFDKQKGLENAIQELLPAVEHRHCVRHLHNNFKSVGFAGQSLKDKLWNLARTSYVGRFNALMEELEKDDPAVYEWLSHPSRNPCHWSRSHFIFPPKCDILLNNLCEPFNKAIPFARDKPILTMLERLRLYLMDRVVKRREFASTWHDDLGPKIHKRIEKVKQRYGDYYIVPCGNDEFEARSFNGGQHTVNLAMQSCSYRRWELNGIPCEHGAIVIAQNGGQPEDHVSEWYHKHSFLASYNHIMHPMNGFKMWGKSGKPPIIPQNIRSKVEGLENLGEGNKMNLQRTHSDSIRANVTANPRANSTASTTPMAMQRTRKRKNAKTVTTTQEAPRRTLRLCFISDLSALSICSIVALFVRLC</sequence>
<keyword evidence="2" id="KW-1185">Reference proteome</keyword>
<evidence type="ECO:0000313" key="1">
    <source>
        <dbReference type="EMBL" id="KAH7848080.1"/>
    </source>
</evidence>
<proteinExistence type="predicted"/>